<dbReference type="GO" id="GO:0006308">
    <property type="term" value="P:DNA catabolic process"/>
    <property type="evidence" value="ECO:0007669"/>
    <property type="project" value="UniProtKB-UniRule"/>
</dbReference>
<evidence type="ECO:0000256" key="1">
    <source>
        <dbReference type="ARBA" id="ARBA00022490"/>
    </source>
</evidence>
<feature type="compositionally biased region" description="Gly residues" evidence="7">
    <location>
        <begin position="1"/>
        <end position="12"/>
    </location>
</feature>
<feature type="region of interest" description="Disordered" evidence="7">
    <location>
        <begin position="1"/>
        <end position="26"/>
    </location>
</feature>
<dbReference type="InterPro" id="IPR003753">
    <property type="entry name" value="Exonuc_VII_L"/>
</dbReference>
<feature type="domain" description="Exonuclease VII large subunit C-terminal" evidence="8">
    <location>
        <begin position="145"/>
        <end position="437"/>
    </location>
</feature>
<dbReference type="KEGG" id="elut:CKA38_14700"/>
<evidence type="ECO:0000256" key="7">
    <source>
        <dbReference type="SAM" id="MobiDB-lite"/>
    </source>
</evidence>
<comment type="function">
    <text evidence="5">Bidirectionally degrades single-stranded DNA into large acid-insoluble oligonucleotides, which are then degraded further into small acid-soluble oligonucleotides.</text>
</comment>
<dbReference type="EC" id="3.1.11.6" evidence="5"/>
<dbReference type="RefSeq" id="WP_108826242.1">
    <property type="nucleotide sequence ID" value="NZ_CP023004.1"/>
</dbReference>
<keyword evidence="2 5" id="KW-0540">Nuclease</keyword>
<name>A0A2U8E696_9BACT</name>
<evidence type="ECO:0000256" key="6">
    <source>
        <dbReference type="RuleBase" id="RU004355"/>
    </source>
</evidence>
<dbReference type="OrthoDB" id="9802795at2"/>
<dbReference type="CDD" id="cd04489">
    <property type="entry name" value="ExoVII_LU_OBF"/>
    <property type="match status" value="1"/>
</dbReference>
<keyword evidence="1 5" id="KW-0963">Cytoplasm</keyword>
<keyword evidence="3 5" id="KW-0378">Hydrolase</keyword>
<keyword evidence="11" id="KW-1185">Reference proteome</keyword>
<evidence type="ECO:0000256" key="3">
    <source>
        <dbReference type="ARBA" id="ARBA00022801"/>
    </source>
</evidence>
<dbReference type="Pfam" id="PF13742">
    <property type="entry name" value="tRNA_anti_2"/>
    <property type="match status" value="1"/>
</dbReference>
<dbReference type="InterPro" id="IPR020579">
    <property type="entry name" value="Exonuc_VII_lsu_C"/>
</dbReference>
<evidence type="ECO:0000259" key="9">
    <source>
        <dbReference type="Pfam" id="PF13742"/>
    </source>
</evidence>
<gene>
    <name evidence="5 10" type="primary">xseA</name>
    <name evidence="10" type="ORF">CKA38_14700</name>
</gene>
<evidence type="ECO:0000256" key="5">
    <source>
        <dbReference type="HAMAP-Rule" id="MF_00378"/>
    </source>
</evidence>
<dbReference type="PANTHER" id="PTHR30008">
    <property type="entry name" value="EXODEOXYRIBONUCLEASE 7 LARGE SUBUNIT"/>
    <property type="match status" value="1"/>
</dbReference>
<feature type="domain" description="OB-fold nucleic acid binding" evidence="9">
    <location>
        <begin position="29"/>
        <end position="121"/>
    </location>
</feature>
<sequence length="446" mass="48549">MSDEGAGGLFGRRGGEDGNPSADETQRAFSVTEFTRRVKDTLAQSIRPCWVRGEISNLRAQASGHVYFVLKDAGAQVAAVLFRGDAARQSVALRDGLQVLVFGQVSVYEARGQYQIIVRAVVEDGVGRLQREFEALKRRLADEGLFDNARKTAIPPMPATIGFVTSPTGAAVQDFIRILKRRGWRGWLVVLPAKVQGEGAAEEMAAMLRAAESLGIFDLLVIGRGGGSLEDLWAFNEEALVRAVAACRVPVISAVGHEIDFTLCDFAADLRAETPSGAAELISSQFVHCVERMTRAGETLGKLLGERIERARDQLDSLRAHLRLLSPSARIEQGHLRLDDMAGRLASAFQHATLLKRQQLTAARSTFAARSPETRVQMASQQLLGLWKRLQAASPRSVLNRGFVIMRDEAGRPLARRAEVNAGQPVVAEFADGKVRMSATEPELGL</sequence>
<evidence type="ECO:0000313" key="10">
    <source>
        <dbReference type="EMBL" id="AWI10340.1"/>
    </source>
</evidence>
<dbReference type="InterPro" id="IPR025824">
    <property type="entry name" value="OB-fold_nuc-bd_dom"/>
</dbReference>
<evidence type="ECO:0000256" key="4">
    <source>
        <dbReference type="ARBA" id="ARBA00022839"/>
    </source>
</evidence>
<comment type="catalytic activity">
    <reaction evidence="5 6">
        <text>Exonucleolytic cleavage in either 5'- to 3'- or 3'- to 5'-direction to yield nucleoside 5'-phosphates.</text>
        <dbReference type="EC" id="3.1.11.6"/>
    </reaction>
</comment>
<comment type="subcellular location">
    <subcellularLocation>
        <location evidence="5 6">Cytoplasm</location>
    </subcellularLocation>
</comment>
<reference evidence="10 11" key="1">
    <citation type="journal article" date="2018" name="Syst. Appl. Microbiol.">
        <title>Ereboglobus luteus gen. nov. sp. nov. from cockroach guts, and new insights into the oxygen relationship of the genera Opitutus and Didymococcus (Verrucomicrobia: Opitutaceae).</title>
        <authorList>
            <person name="Tegtmeier D."/>
            <person name="Belitz A."/>
            <person name="Radek R."/>
            <person name="Heimerl T."/>
            <person name="Brune A."/>
        </authorList>
    </citation>
    <scope>NUCLEOTIDE SEQUENCE [LARGE SCALE GENOMIC DNA]</scope>
    <source>
        <strain evidence="10 11">Ho45</strain>
    </source>
</reference>
<dbReference type="Pfam" id="PF02601">
    <property type="entry name" value="Exonuc_VII_L"/>
    <property type="match status" value="1"/>
</dbReference>
<protein>
    <recommendedName>
        <fullName evidence="5">Exodeoxyribonuclease 7 large subunit</fullName>
        <ecNumber evidence="5">3.1.11.6</ecNumber>
    </recommendedName>
    <alternativeName>
        <fullName evidence="5">Exodeoxyribonuclease VII large subunit</fullName>
        <shortName evidence="5">Exonuclease VII large subunit</shortName>
    </alternativeName>
</protein>
<proteinExistence type="inferred from homology"/>
<dbReference type="HAMAP" id="MF_00378">
    <property type="entry name" value="Exonuc_7_L"/>
    <property type="match status" value="1"/>
</dbReference>
<accession>A0A2U8E696</accession>
<evidence type="ECO:0000259" key="8">
    <source>
        <dbReference type="Pfam" id="PF02601"/>
    </source>
</evidence>
<dbReference type="GO" id="GO:0009318">
    <property type="term" value="C:exodeoxyribonuclease VII complex"/>
    <property type="evidence" value="ECO:0007669"/>
    <property type="project" value="UniProtKB-UniRule"/>
</dbReference>
<dbReference type="AlphaFoldDB" id="A0A2U8E696"/>
<evidence type="ECO:0000256" key="2">
    <source>
        <dbReference type="ARBA" id="ARBA00022722"/>
    </source>
</evidence>
<comment type="similarity">
    <text evidence="5 6">Belongs to the XseA family.</text>
</comment>
<evidence type="ECO:0000313" key="11">
    <source>
        <dbReference type="Proteomes" id="UP000244896"/>
    </source>
</evidence>
<dbReference type="EMBL" id="CP023004">
    <property type="protein sequence ID" value="AWI10340.1"/>
    <property type="molecule type" value="Genomic_DNA"/>
</dbReference>
<dbReference type="NCBIfam" id="TIGR00237">
    <property type="entry name" value="xseA"/>
    <property type="match status" value="1"/>
</dbReference>
<dbReference type="Proteomes" id="UP000244896">
    <property type="component" value="Chromosome"/>
</dbReference>
<keyword evidence="4 5" id="KW-0269">Exonuclease</keyword>
<dbReference type="PANTHER" id="PTHR30008:SF0">
    <property type="entry name" value="EXODEOXYRIBONUCLEASE 7 LARGE SUBUNIT"/>
    <property type="match status" value="1"/>
</dbReference>
<dbReference type="GO" id="GO:0003676">
    <property type="term" value="F:nucleic acid binding"/>
    <property type="evidence" value="ECO:0007669"/>
    <property type="project" value="InterPro"/>
</dbReference>
<dbReference type="GO" id="GO:0005737">
    <property type="term" value="C:cytoplasm"/>
    <property type="evidence" value="ECO:0007669"/>
    <property type="project" value="UniProtKB-SubCell"/>
</dbReference>
<organism evidence="10 11">
    <name type="scientific">Ereboglobus luteus</name>
    <dbReference type="NCBI Taxonomy" id="1796921"/>
    <lineage>
        <taxon>Bacteria</taxon>
        <taxon>Pseudomonadati</taxon>
        <taxon>Verrucomicrobiota</taxon>
        <taxon>Opitutia</taxon>
        <taxon>Opitutales</taxon>
        <taxon>Opitutaceae</taxon>
        <taxon>Ereboglobus</taxon>
    </lineage>
</organism>
<dbReference type="GO" id="GO:0008855">
    <property type="term" value="F:exodeoxyribonuclease VII activity"/>
    <property type="evidence" value="ECO:0007669"/>
    <property type="project" value="UniProtKB-UniRule"/>
</dbReference>
<comment type="subunit">
    <text evidence="5">Heterooligomer composed of large and small subunits.</text>
</comment>